<dbReference type="InterPro" id="IPR001858">
    <property type="entry name" value="Phosphatidylethanolamine-bd_CS"/>
</dbReference>
<keyword evidence="4" id="KW-1185">Reference proteome</keyword>
<comment type="caution">
    <text evidence="3">The sequence shown here is derived from an EMBL/GenBank/DDBJ whole genome shotgun (WGS) entry which is preliminary data.</text>
</comment>
<dbReference type="Proteomes" id="UP001374579">
    <property type="component" value="Unassembled WGS sequence"/>
</dbReference>
<protein>
    <recommendedName>
        <fullName evidence="5">Phosphatidylethanolamine-binding protein</fullName>
    </recommendedName>
</protein>
<name>A0AAN9AQH9_9CAEN</name>
<dbReference type="PROSITE" id="PS01220">
    <property type="entry name" value="PBP"/>
    <property type="match status" value="1"/>
</dbReference>
<dbReference type="EMBL" id="JBAMIC010000022">
    <property type="protein sequence ID" value="KAK7091169.1"/>
    <property type="molecule type" value="Genomic_DNA"/>
</dbReference>
<evidence type="ECO:0008006" key="5">
    <source>
        <dbReference type="Google" id="ProtNLM"/>
    </source>
</evidence>
<dbReference type="InterPro" id="IPR035810">
    <property type="entry name" value="PEBP_euk"/>
</dbReference>
<feature type="chain" id="PRO_5042825433" description="Phosphatidylethanolamine-binding protein" evidence="2">
    <location>
        <begin position="26"/>
        <end position="179"/>
    </location>
</feature>
<dbReference type="Gene3D" id="3.90.280.10">
    <property type="entry name" value="PEBP-like"/>
    <property type="match status" value="1"/>
</dbReference>
<dbReference type="AlphaFoldDB" id="A0AAN9AQH9"/>
<dbReference type="InterPro" id="IPR008914">
    <property type="entry name" value="PEBP"/>
</dbReference>
<proteinExistence type="inferred from homology"/>
<dbReference type="CDD" id="cd00866">
    <property type="entry name" value="PEBP_euk"/>
    <property type="match status" value="1"/>
</dbReference>
<evidence type="ECO:0000256" key="2">
    <source>
        <dbReference type="SAM" id="SignalP"/>
    </source>
</evidence>
<evidence type="ECO:0000256" key="1">
    <source>
        <dbReference type="ARBA" id="ARBA00007091"/>
    </source>
</evidence>
<dbReference type="SUPFAM" id="SSF49777">
    <property type="entry name" value="PEBP-like"/>
    <property type="match status" value="1"/>
</dbReference>
<accession>A0AAN9AQH9</accession>
<keyword evidence="2" id="KW-0732">Signal</keyword>
<evidence type="ECO:0000313" key="4">
    <source>
        <dbReference type="Proteomes" id="UP001374579"/>
    </source>
</evidence>
<dbReference type="Pfam" id="PF01161">
    <property type="entry name" value="PBP"/>
    <property type="match status" value="1"/>
</dbReference>
<dbReference type="PANTHER" id="PTHR11362">
    <property type="entry name" value="PHOSPHATIDYLETHANOLAMINE-BINDING PROTEIN"/>
    <property type="match status" value="1"/>
</dbReference>
<reference evidence="3 4" key="1">
    <citation type="submission" date="2024-02" db="EMBL/GenBank/DDBJ databases">
        <title>Chromosome-scale genome assembly of the rough periwinkle Littorina saxatilis.</title>
        <authorList>
            <person name="De Jode A."/>
            <person name="Faria R."/>
            <person name="Formenti G."/>
            <person name="Sims Y."/>
            <person name="Smith T.P."/>
            <person name="Tracey A."/>
            <person name="Wood J.M.D."/>
            <person name="Zagrodzka Z.B."/>
            <person name="Johannesson K."/>
            <person name="Butlin R.K."/>
            <person name="Leder E.H."/>
        </authorList>
    </citation>
    <scope>NUCLEOTIDE SEQUENCE [LARGE SCALE GENOMIC DNA]</scope>
    <source>
        <strain evidence="3">Snail1</strain>
        <tissue evidence="3">Muscle</tissue>
    </source>
</reference>
<feature type="signal peptide" evidence="2">
    <location>
        <begin position="1"/>
        <end position="25"/>
    </location>
</feature>
<dbReference type="PANTHER" id="PTHR11362:SF82">
    <property type="entry name" value="PHOSPHATIDYLETHANOLAMINE-BINDING PROTEIN 4"/>
    <property type="match status" value="1"/>
</dbReference>
<organism evidence="3 4">
    <name type="scientific">Littorina saxatilis</name>
    <dbReference type="NCBI Taxonomy" id="31220"/>
    <lineage>
        <taxon>Eukaryota</taxon>
        <taxon>Metazoa</taxon>
        <taxon>Spiralia</taxon>
        <taxon>Lophotrochozoa</taxon>
        <taxon>Mollusca</taxon>
        <taxon>Gastropoda</taxon>
        <taxon>Caenogastropoda</taxon>
        <taxon>Littorinimorpha</taxon>
        <taxon>Littorinoidea</taxon>
        <taxon>Littorinidae</taxon>
        <taxon>Littorina</taxon>
    </lineage>
</organism>
<gene>
    <name evidence="3" type="ORF">V1264_008893</name>
</gene>
<dbReference type="InterPro" id="IPR036610">
    <property type="entry name" value="PEBP-like_sf"/>
</dbReference>
<comment type="similarity">
    <text evidence="1">Belongs to the phosphatidylethanolamine-binding protein family.</text>
</comment>
<evidence type="ECO:0000313" key="3">
    <source>
        <dbReference type="EMBL" id="KAK7091169.1"/>
    </source>
</evidence>
<sequence length="179" mass="19287">MTTLPLPAGLLLLTVTACFLPVARAQCLPDQLDVGGMTIEFATTTATYDDDVRISAMGTDAPTVTATGVEGDLLLVLVDPDAPSARMCPSNYWLHWIAEIHILNDEIVIEKTIVAYEAPSPPPRSGPHRYQFILYTLDLLVPLDQVPGSRSGFNLARFITGLGLGNSDPVASFQFTAEN</sequence>